<dbReference type="InterPro" id="IPR011990">
    <property type="entry name" value="TPR-like_helical_dom_sf"/>
</dbReference>
<reference evidence="3" key="1">
    <citation type="journal article" date="2018" name="Nat. Microbiol.">
        <title>Leveraging single-cell genomics to expand the fungal tree of life.</title>
        <authorList>
            <person name="Ahrendt S.R."/>
            <person name="Quandt C.A."/>
            <person name="Ciobanu D."/>
            <person name="Clum A."/>
            <person name="Salamov A."/>
            <person name="Andreopoulos B."/>
            <person name="Cheng J.F."/>
            <person name="Woyke T."/>
            <person name="Pelin A."/>
            <person name="Henrissat B."/>
            <person name="Reynolds N.K."/>
            <person name="Benny G.L."/>
            <person name="Smith M.E."/>
            <person name="James T.Y."/>
            <person name="Grigoriev I.V."/>
        </authorList>
    </citation>
    <scope>NUCLEOTIDE SEQUENCE [LARGE SCALE GENOMIC DNA]</scope>
    <source>
        <strain evidence="3">RSA 468</strain>
    </source>
</reference>
<evidence type="ECO:0008006" key="4">
    <source>
        <dbReference type="Google" id="ProtNLM"/>
    </source>
</evidence>
<organism evidence="2 3">
    <name type="scientific">Dimargaris cristalligena</name>
    <dbReference type="NCBI Taxonomy" id="215637"/>
    <lineage>
        <taxon>Eukaryota</taxon>
        <taxon>Fungi</taxon>
        <taxon>Fungi incertae sedis</taxon>
        <taxon>Zoopagomycota</taxon>
        <taxon>Kickxellomycotina</taxon>
        <taxon>Dimargaritomycetes</taxon>
        <taxon>Dimargaritales</taxon>
        <taxon>Dimargaritaceae</taxon>
        <taxon>Dimargaris</taxon>
    </lineage>
</organism>
<protein>
    <recommendedName>
        <fullName evidence="4">Golgi to ER traffic protein 4</fullName>
    </recommendedName>
</protein>
<dbReference type="GO" id="GO:0045048">
    <property type="term" value="P:protein insertion into ER membrane"/>
    <property type="evidence" value="ECO:0007669"/>
    <property type="project" value="InterPro"/>
</dbReference>
<dbReference type="PANTHER" id="PTHR12875">
    <property type="entry name" value="GOLGI TO ER TRAFFIC PROTEIN 4 HOMOLOG"/>
    <property type="match status" value="1"/>
</dbReference>
<dbReference type="GO" id="GO:0005829">
    <property type="term" value="C:cytosol"/>
    <property type="evidence" value="ECO:0007669"/>
    <property type="project" value="TreeGrafter"/>
</dbReference>
<comment type="similarity">
    <text evidence="1">Belongs to the GET4 family.</text>
</comment>
<keyword evidence="3" id="KW-1185">Reference proteome</keyword>
<dbReference type="PANTHER" id="PTHR12875:SF0">
    <property type="entry name" value="GOLGI TO ER TRAFFIC PROTEIN 4 HOMOLOG"/>
    <property type="match status" value="1"/>
</dbReference>
<evidence type="ECO:0000313" key="2">
    <source>
        <dbReference type="EMBL" id="RKP39870.1"/>
    </source>
</evidence>
<evidence type="ECO:0000313" key="3">
    <source>
        <dbReference type="Proteomes" id="UP000268162"/>
    </source>
</evidence>
<sequence length="350" mass="38254">MSARLLTSAKAQMAAGEYYEAHQRLRTLANRYMKAVGQEESTQADPPVKVSQTIDLLVEGARTFLEHNQTSSAADLIAYVLDIYGRSAWWTRYAADKQRLTVLLMQMPASEPQRPRLLKGLLNWSTKGSTWKLPAYLSAGDPDLHHLLGTRLAQDRLFEAAEAHLLLGIHDSAPRLAQLMHTWAAQSTTAMPDEPMADSGLFAARAVLPYLALHKPNSASYFMETYLAENPPHDASASNGGGPGGALANDPLAQYQTLASSPMAHFCQLLLLAVERQAKEVFLKLRREYPVQWGASSEAANQLLDIIGETYFNISIPKQSNPFQDIMQALFAPGGSNKPSLLPSGGPGLD</sequence>
<name>A0A4Q0A3N5_9FUNG</name>
<dbReference type="STRING" id="215637.A0A4Q0A3N5"/>
<dbReference type="InterPro" id="IPR007317">
    <property type="entry name" value="GET4"/>
</dbReference>
<dbReference type="Proteomes" id="UP000268162">
    <property type="component" value="Unassembled WGS sequence"/>
</dbReference>
<proteinExistence type="inferred from homology"/>
<gene>
    <name evidence="2" type="ORF">BJ085DRAFT_15218</name>
</gene>
<evidence type="ECO:0000256" key="1">
    <source>
        <dbReference type="ARBA" id="ARBA00005351"/>
    </source>
</evidence>
<accession>A0A4Q0A3N5</accession>
<dbReference type="Gene3D" id="1.25.40.10">
    <property type="entry name" value="Tetratricopeptide repeat domain"/>
    <property type="match status" value="1"/>
</dbReference>
<dbReference type="AlphaFoldDB" id="A0A4Q0A3N5"/>
<dbReference type="Pfam" id="PF04190">
    <property type="entry name" value="GET4"/>
    <property type="match status" value="1"/>
</dbReference>
<dbReference type="EMBL" id="ML002239">
    <property type="protein sequence ID" value="RKP39870.1"/>
    <property type="molecule type" value="Genomic_DNA"/>
</dbReference>